<dbReference type="AlphaFoldDB" id="A0A285IAQ6"/>
<dbReference type="SUPFAM" id="SSF52540">
    <property type="entry name" value="P-loop containing nucleoside triphosphate hydrolases"/>
    <property type="match status" value="1"/>
</dbReference>
<keyword evidence="1" id="KW-0418">Kinase</keyword>
<keyword evidence="2" id="KW-1185">Reference proteome</keyword>
<evidence type="ECO:0000313" key="1">
    <source>
        <dbReference type="EMBL" id="SNY45030.1"/>
    </source>
</evidence>
<proteinExistence type="predicted"/>
<gene>
    <name evidence="1" type="ORF">SAMN05421748_107160</name>
</gene>
<name>A0A285IAQ6_9ACTN</name>
<dbReference type="GO" id="GO:0016301">
    <property type="term" value="F:kinase activity"/>
    <property type="evidence" value="ECO:0007669"/>
    <property type="project" value="UniProtKB-KW"/>
</dbReference>
<dbReference type="EMBL" id="OBDY01000007">
    <property type="protein sequence ID" value="SNY45030.1"/>
    <property type="molecule type" value="Genomic_DNA"/>
</dbReference>
<organism evidence="1 2">
    <name type="scientific">Paractinoplanes atraurantiacus</name>
    <dbReference type="NCBI Taxonomy" id="1036182"/>
    <lineage>
        <taxon>Bacteria</taxon>
        <taxon>Bacillati</taxon>
        <taxon>Actinomycetota</taxon>
        <taxon>Actinomycetes</taxon>
        <taxon>Micromonosporales</taxon>
        <taxon>Micromonosporaceae</taxon>
        <taxon>Paractinoplanes</taxon>
    </lineage>
</organism>
<protein>
    <submittedName>
        <fullName evidence="1">Cytidylate kinase</fullName>
    </submittedName>
</protein>
<dbReference type="Proteomes" id="UP000219612">
    <property type="component" value="Unassembled WGS sequence"/>
</dbReference>
<keyword evidence="1" id="KW-0808">Transferase</keyword>
<reference evidence="1 2" key="1">
    <citation type="submission" date="2017-09" db="EMBL/GenBank/DDBJ databases">
        <authorList>
            <person name="Ehlers B."/>
            <person name="Leendertz F.H."/>
        </authorList>
    </citation>
    <scope>NUCLEOTIDE SEQUENCE [LARGE SCALE GENOMIC DNA]</scope>
    <source>
        <strain evidence="1 2">CGMCC 4.6857</strain>
    </source>
</reference>
<evidence type="ECO:0000313" key="2">
    <source>
        <dbReference type="Proteomes" id="UP000219612"/>
    </source>
</evidence>
<dbReference type="RefSeq" id="WP_245923138.1">
    <property type="nucleotide sequence ID" value="NZ_OBDY01000007.1"/>
</dbReference>
<sequence>MSLSHVFWIGGASGAGKSTVARVLSARHGLHLYDTDAVMGEHAARSTEAQITAFKAMTMDQRWVERSPQTMLETFHWYRGEAFDQIIADLRGLPAEPGIIAEGFRLLPHLVRPHLPDQAQAVWLLPTPGFRRAAFDSRGSTWRIAGRTSDPERALANLLERDRLFTERLRDEVTRENLPAITVTPGMTEEELTEQVSHCLKIHRVR</sequence>
<accession>A0A285IAQ6</accession>
<dbReference type="InterPro" id="IPR027417">
    <property type="entry name" value="P-loop_NTPase"/>
</dbReference>
<dbReference type="Gene3D" id="3.40.50.300">
    <property type="entry name" value="P-loop containing nucleotide triphosphate hydrolases"/>
    <property type="match status" value="1"/>
</dbReference>